<gene>
    <name evidence="2" type="ORF">DCAF_LOCUS7722</name>
</gene>
<feature type="region of interest" description="Disordered" evidence="1">
    <location>
        <begin position="55"/>
        <end position="89"/>
    </location>
</feature>
<dbReference type="Proteomes" id="UP001314170">
    <property type="component" value="Unassembled WGS sequence"/>
</dbReference>
<evidence type="ECO:0000256" key="1">
    <source>
        <dbReference type="SAM" id="MobiDB-lite"/>
    </source>
</evidence>
<accession>A0AAV1RA55</accession>
<feature type="compositionally biased region" description="Low complexity" evidence="1">
    <location>
        <begin position="77"/>
        <end position="89"/>
    </location>
</feature>
<protein>
    <submittedName>
        <fullName evidence="2">Uncharacterized protein</fullName>
    </submittedName>
</protein>
<sequence>MSIPYSMSEIALIYGILVQNVALLVEHVTTISHSSPDMLDSVPISPLANNVSTHVIPTRKSDRIGKPPSYSSAYRTSIASDPSPSSSPACSTLYPIHHYSSSAKLSPTHTTFVSALSASR</sequence>
<name>A0AAV1RA55_9ROSI</name>
<reference evidence="2 3" key="1">
    <citation type="submission" date="2024-01" db="EMBL/GenBank/DDBJ databases">
        <authorList>
            <person name="Waweru B."/>
        </authorList>
    </citation>
    <scope>NUCLEOTIDE SEQUENCE [LARGE SCALE GENOMIC DNA]</scope>
</reference>
<dbReference type="EMBL" id="CAWUPB010000913">
    <property type="protein sequence ID" value="CAK7329999.1"/>
    <property type="molecule type" value="Genomic_DNA"/>
</dbReference>
<organism evidence="2 3">
    <name type="scientific">Dovyalis caffra</name>
    <dbReference type="NCBI Taxonomy" id="77055"/>
    <lineage>
        <taxon>Eukaryota</taxon>
        <taxon>Viridiplantae</taxon>
        <taxon>Streptophyta</taxon>
        <taxon>Embryophyta</taxon>
        <taxon>Tracheophyta</taxon>
        <taxon>Spermatophyta</taxon>
        <taxon>Magnoliopsida</taxon>
        <taxon>eudicotyledons</taxon>
        <taxon>Gunneridae</taxon>
        <taxon>Pentapetalae</taxon>
        <taxon>rosids</taxon>
        <taxon>fabids</taxon>
        <taxon>Malpighiales</taxon>
        <taxon>Salicaceae</taxon>
        <taxon>Flacourtieae</taxon>
        <taxon>Dovyalis</taxon>
    </lineage>
</organism>
<proteinExistence type="predicted"/>
<evidence type="ECO:0000313" key="2">
    <source>
        <dbReference type="EMBL" id="CAK7329999.1"/>
    </source>
</evidence>
<keyword evidence="3" id="KW-1185">Reference proteome</keyword>
<dbReference type="AlphaFoldDB" id="A0AAV1RA55"/>
<comment type="caution">
    <text evidence="2">The sequence shown here is derived from an EMBL/GenBank/DDBJ whole genome shotgun (WGS) entry which is preliminary data.</text>
</comment>
<evidence type="ECO:0000313" key="3">
    <source>
        <dbReference type="Proteomes" id="UP001314170"/>
    </source>
</evidence>